<dbReference type="InterPro" id="IPR011765">
    <property type="entry name" value="Pept_M16_N"/>
</dbReference>
<dbReference type="SUPFAM" id="SSF63411">
    <property type="entry name" value="LuxS/MPP-like metallohydrolase"/>
    <property type="match status" value="2"/>
</dbReference>
<gene>
    <name evidence="4" type="ORF">J7I44_11240</name>
</gene>
<dbReference type="RefSeq" id="WP_209620530.1">
    <property type="nucleotide sequence ID" value="NZ_JAGJRS010000021.1"/>
</dbReference>
<evidence type="ECO:0000256" key="1">
    <source>
        <dbReference type="SAM" id="SignalP"/>
    </source>
</evidence>
<feature type="domain" description="Peptidase M16 N-terminal" evidence="2">
    <location>
        <begin position="56"/>
        <end position="177"/>
    </location>
</feature>
<feature type="chain" id="PRO_5046581709" evidence="1">
    <location>
        <begin position="25"/>
        <end position="493"/>
    </location>
</feature>
<dbReference type="Gene3D" id="3.30.830.10">
    <property type="entry name" value="Metalloenzyme, LuxS/M16 peptidase-like"/>
    <property type="match status" value="2"/>
</dbReference>
<accession>A0ABS4DP86</accession>
<evidence type="ECO:0000259" key="2">
    <source>
        <dbReference type="Pfam" id="PF00675"/>
    </source>
</evidence>
<reference evidence="4 5" key="1">
    <citation type="submission" date="2021-04" db="EMBL/GenBank/DDBJ databases">
        <authorList>
            <person name="Huq M.A."/>
        </authorList>
    </citation>
    <scope>NUCLEOTIDE SEQUENCE [LARGE SCALE GENOMIC DNA]</scope>
    <source>
        <strain evidence="4 5">MAH-13</strain>
    </source>
</reference>
<name>A0ABS4DP86_9GAMM</name>
<organism evidence="4 5">
    <name type="scientific">Frateuria flava</name>
    <dbReference type="NCBI Taxonomy" id="2821489"/>
    <lineage>
        <taxon>Bacteria</taxon>
        <taxon>Pseudomonadati</taxon>
        <taxon>Pseudomonadota</taxon>
        <taxon>Gammaproteobacteria</taxon>
        <taxon>Lysobacterales</taxon>
        <taxon>Rhodanobacteraceae</taxon>
        <taxon>Frateuria</taxon>
    </lineage>
</organism>
<keyword evidence="1" id="KW-0732">Signal</keyword>
<dbReference type="Pfam" id="PF00675">
    <property type="entry name" value="Peptidase_M16"/>
    <property type="match status" value="1"/>
</dbReference>
<dbReference type="PANTHER" id="PTHR11851">
    <property type="entry name" value="METALLOPROTEASE"/>
    <property type="match status" value="1"/>
</dbReference>
<proteinExistence type="predicted"/>
<dbReference type="EMBL" id="JAGJRS010000021">
    <property type="protein sequence ID" value="MBP1474874.1"/>
    <property type="molecule type" value="Genomic_DNA"/>
</dbReference>
<dbReference type="InterPro" id="IPR007863">
    <property type="entry name" value="Peptidase_M16_C"/>
</dbReference>
<protein>
    <submittedName>
        <fullName evidence="4">Insulinase family protein</fullName>
    </submittedName>
</protein>
<dbReference type="Pfam" id="PF05193">
    <property type="entry name" value="Peptidase_M16_C"/>
    <property type="match status" value="1"/>
</dbReference>
<dbReference type="Proteomes" id="UP000823790">
    <property type="component" value="Unassembled WGS sequence"/>
</dbReference>
<comment type="caution">
    <text evidence="4">The sequence shown here is derived from an EMBL/GenBank/DDBJ whole genome shotgun (WGS) entry which is preliminary data.</text>
</comment>
<keyword evidence="5" id="KW-1185">Reference proteome</keyword>
<dbReference type="InterPro" id="IPR050361">
    <property type="entry name" value="MPP/UQCRC_Complex"/>
</dbReference>
<feature type="signal peptide" evidence="1">
    <location>
        <begin position="1"/>
        <end position="24"/>
    </location>
</feature>
<evidence type="ECO:0000259" key="3">
    <source>
        <dbReference type="Pfam" id="PF05193"/>
    </source>
</evidence>
<feature type="domain" description="Peptidase M16 C-terminal" evidence="3">
    <location>
        <begin position="209"/>
        <end position="387"/>
    </location>
</feature>
<dbReference type="PANTHER" id="PTHR11851:SF224">
    <property type="entry name" value="PROCESSING PROTEASE"/>
    <property type="match status" value="1"/>
</dbReference>
<evidence type="ECO:0000313" key="4">
    <source>
        <dbReference type="EMBL" id="MBP1474874.1"/>
    </source>
</evidence>
<dbReference type="InterPro" id="IPR011249">
    <property type="entry name" value="Metalloenz_LuxS/M16"/>
</dbReference>
<sequence length="493" mass="50593">MIRLTRTRLAVFTAVLLCTTAAAAVDFPTTPPAPGPAPTLSLPTPSSQVLSNGLEVISIHRDGLPLVTAELLLRRGSALDPGGKAGLAQLTATLLTRGAAGRSAPQIAAAAEALGGSLDAGAGWDHSSVAITVTTPRLPAALALLAQVARQPDFAATELERARSQALDDLHLILSQPTRLAALAAGRAVFGDGAYGHVSMGTPGSLKAITRADVQAMHAAIYRPDDAVLILTGDVTPAQAHKLAQQGFGDWSRPATSLAAVPAGMGKRTLPPVLVIDQPGAGQAGVVAAHVAPPRDDADYYVGTVANAVLGGSYSARLNEEIRIKRGLSYGAFSSLDGRHGSGLWIASAQTKNPSAPKVVDLMLGQFGRLGQALVAADELAARKATLIGSYGRSLETTAGLAGQLEELATYGVDLAEIGRYVDRVQAVTPTQVQAYAAAHLDPASAHVVVVGDGAQFAEAVHKAHPQAVQLEAAALDLDRPALGTRATRSHSD</sequence>
<evidence type="ECO:0000313" key="5">
    <source>
        <dbReference type="Proteomes" id="UP000823790"/>
    </source>
</evidence>